<accession>A0A975GID4</accession>
<dbReference type="KEGG" id="dli:dnl_48410"/>
<keyword evidence="2" id="KW-0808">Transferase</keyword>
<dbReference type="Pfam" id="PF02550">
    <property type="entry name" value="AcetylCoA_hydro"/>
    <property type="match status" value="1"/>
</dbReference>
<dbReference type="Gene3D" id="3.40.1080.10">
    <property type="entry name" value="Glutaconate Coenzyme A-transferase"/>
    <property type="match status" value="1"/>
</dbReference>
<dbReference type="InterPro" id="IPR003702">
    <property type="entry name" value="ActCoA_hydro_N"/>
</dbReference>
<name>A0A975GID4_9BACT</name>
<dbReference type="RefSeq" id="WP_207688395.1">
    <property type="nucleotide sequence ID" value="NZ_CP061799.1"/>
</dbReference>
<dbReference type="Gene3D" id="3.40.1080.20">
    <property type="entry name" value="Acetyl-CoA hydrolase/transferase C-terminal domain"/>
    <property type="match status" value="1"/>
</dbReference>
<evidence type="ECO:0000256" key="2">
    <source>
        <dbReference type="ARBA" id="ARBA00022679"/>
    </source>
</evidence>
<dbReference type="SUPFAM" id="SSF55729">
    <property type="entry name" value="Acyl-CoA N-acyltransferases (Nat)"/>
    <property type="match status" value="1"/>
</dbReference>
<dbReference type="InterPro" id="IPR046433">
    <property type="entry name" value="ActCoA_hydro"/>
</dbReference>
<evidence type="ECO:0000313" key="5">
    <source>
        <dbReference type="Proteomes" id="UP000663720"/>
    </source>
</evidence>
<feature type="domain" description="N-acetyltransferase" evidence="3">
    <location>
        <begin position="473"/>
        <end position="628"/>
    </location>
</feature>
<evidence type="ECO:0000313" key="4">
    <source>
        <dbReference type="EMBL" id="QTA82467.1"/>
    </source>
</evidence>
<keyword evidence="5" id="KW-1185">Reference proteome</keyword>
<dbReference type="PANTHER" id="PTHR21432">
    <property type="entry name" value="ACETYL-COA HYDROLASE-RELATED"/>
    <property type="match status" value="1"/>
</dbReference>
<dbReference type="Proteomes" id="UP000663720">
    <property type="component" value="Chromosome"/>
</dbReference>
<dbReference type="InterPro" id="IPR000182">
    <property type="entry name" value="GNAT_dom"/>
</dbReference>
<sequence>MIFCKNAKKRLPRLQKDQWEKRVAEPETVMKKLKPGMNIFIGTGVAEPRTLVKTLMNSDAPNLKDLALVQLFSFGDAISLDAFHNQKFRLKTFFPGWVASEAIHLGQVDLIPSRFVRIPRLIASRHIPIDAVFIQVTPPNDDGYCSLGVSIDTARQAMEKAELIVGEINEKIPMTFGDTMVSISEFDLLVKSNENPIYFKRWPLDTVFEKIAENVASVIEDGTCLAFSIGPLFDAMARHLVNKRDLGIHSAIFTDAVMDLIKSGAVTNRKKGNWRGKSVTSYAIGTPELLKWLDRNPLVEFQGIDKVYDPMEISRNPSFVIALPARKVDLTGHIALHAGKANIATSPAEATDFFNGAEMSPGGATIVALPARNLKQSPNILISVENYQNQFPLKESVDMIITEYGVAYLKGRTVRERAQAIIDIAHPDDRKTLIEQARKQNIIYQDQIFLPESAHLYPSEIATCHTFKNSREVRFRAIRPSDEEEMRKLFYRFSDESVYYRFFSPIQVMPHTQMQSYVNIDYSQTLSIVGLVDEPSPGHIIAEARYVKDIKRPYAEAAFIVDESFQGLGIATWLYNMLIKLAKERGIRGLTASVLSSNRKMLKVFEKGGYPVKAELNEGVYELTIPFTDLQSNNN</sequence>
<comment type="similarity">
    <text evidence="1">Belongs to the acetyl-CoA hydrolase/transferase family.</text>
</comment>
<reference evidence="4" key="1">
    <citation type="journal article" date="2021" name="Microb. Physiol.">
        <title>Proteogenomic Insights into the Physiology of Marine, Sulfate-Reducing, Filamentous Desulfonema limicola and Desulfonema magnum.</title>
        <authorList>
            <person name="Schnaars V."/>
            <person name="Wohlbrand L."/>
            <person name="Scheve S."/>
            <person name="Hinrichs C."/>
            <person name="Reinhardt R."/>
            <person name="Rabus R."/>
        </authorList>
    </citation>
    <scope>NUCLEOTIDE SEQUENCE</scope>
    <source>
        <strain evidence="4">5ac10</strain>
    </source>
</reference>
<evidence type="ECO:0000256" key="1">
    <source>
        <dbReference type="ARBA" id="ARBA00009632"/>
    </source>
</evidence>
<dbReference type="InterPro" id="IPR037171">
    <property type="entry name" value="NagB/RpiA_transferase-like"/>
</dbReference>
<dbReference type="PROSITE" id="PS51186">
    <property type="entry name" value="GNAT"/>
    <property type="match status" value="1"/>
</dbReference>
<dbReference type="Gene3D" id="3.40.630.30">
    <property type="match status" value="1"/>
</dbReference>
<gene>
    <name evidence="4" type="ORF">dnl_48410</name>
</gene>
<dbReference type="EMBL" id="CP061799">
    <property type="protein sequence ID" value="QTA82467.1"/>
    <property type="molecule type" value="Genomic_DNA"/>
</dbReference>
<dbReference type="Pfam" id="PF00583">
    <property type="entry name" value="Acetyltransf_1"/>
    <property type="match status" value="1"/>
</dbReference>
<dbReference type="PANTHER" id="PTHR21432:SF20">
    <property type="entry name" value="ACETYL-COA HYDROLASE"/>
    <property type="match status" value="1"/>
</dbReference>
<dbReference type="Gene3D" id="3.30.750.70">
    <property type="entry name" value="4-hydroxybutyrate coenzyme like domains"/>
    <property type="match status" value="1"/>
</dbReference>
<protein>
    <submittedName>
        <fullName evidence="4">Acetyltransferase, GNAT-family</fullName>
    </submittedName>
</protein>
<dbReference type="InterPro" id="IPR026888">
    <property type="entry name" value="AcetylCoA_hyd_C"/>
</dbReference>
<dbReference type="Pfam" id="PF13336">
    <property type="entry name" value="AcetylCoA_hyd_C"/>
    <property type="match status" value="1"/>
</dbReference>
<organism evidence="4 5">
    <name type="scientific">Desulfonema limicola</name>
    <dbReference type="NCBI Taxonomy" id="45656"/>
    <lineage>
        <taxon>Bacteria</taxon>
        <taxon>Pseudomonadati</taxon>
        <taxon>Thermodesulfobacteriota</taxon>
        <taxon>Desulfobacteria</taxon>
        <taxon>Desulfobacterales</taxon>
        <taxon>Desulfococcaceae</taxon>
        <taxon>Desulfonema</taxon>
    </lineage>
</organism>
<dbReference type="GO" id="GO:0006083">
    <property type="term" value="P:acetate metabolic process"/>
    <property type="evidence" value="ECO:0007669"/>
    <property type="project" value="InterPro"/>
</dbReference>
<dbReference type="GO" id="GO:0008775">
    <property type="term" value="F:acetate CoA-transferase activity"/>
    <property type="evidence" value="ECO:0007669"/>
    <property type="project" value="InterPro"/>
</dbReference>
<dbReference type="GO" id="GO:0016747">
    <property type="term" value="F:acyltransferase activity, transferring groups other than amino-acyl groups"/>
    <property type="evidence" value="ECO:0007669"/>
    <property type="project" value="InterPro"/>
</dbReference>
<dbReference type="CDD" id="cd04301">
    <property type="entry name" value="NAT_SF"/>
    <property type="match status" value="1"/>
</dbReference>
<dbReference type="InterPro" id="IPR038460">
    <property type="entry name" value="AcetylCoA_hyd_C_sf"/>
</dbReference>
<proteinExistence type="inferred from homology"/>
<evidence type="ECO:0000259" key="3">
    <source>
        <dbReference type="PROSITE" id="PS51186"/>
    </source>
</evidence>
<dbReference type="AlphaFoldDB" id="A0A975GID4"/>
<dbReference type="InterPro" id="IPR016181">
    <property type="entry name" value="Acyl_CoA_acyltransferase"/>
</dbReference>
<dbReference type="SUPFAM" id="SSF100950">
    <property type="entry name" value="NagB/RpiA/CoA transferase-like"/>
    <property type="match status" value="2"/>
</dbReference>